<evidence type="ECO:0000256" key="8">
    <source>
        <dbReference type="RuleBase" id="RU366074"/>
    </source>
</evidence>
<dbReference type="InterPro" id="IPR036291">
    <property type="entry name" value="NAD(P)-bd_dom_sf"/>
</dbReference>
<evidence type="ECO:0000256" key="3">
    <source>
        <dbReference type="ARBA" id="ARBA00012948"/>
    </source>
</evidence>
<dbReference type="InterPro" id="IPR020904">
    <property type="entry name" value="Sc_DH/Rdtase_CS"/>
</dbReference>
<dbReference type="InterPro" id="IPR057326">
    <property type="entry name" value="KR_dom"/>
</dbReference>
<comment type="subunit">
    <text evidence="8">Homotetramer.</text>
</comment>
<evidence type="ECO:0000259" key="9">
    <source>
        <dbReference type="SMART" id="SM00822"/>
    </source>
</evidence>
<keyword evidence="8" id="KW-0521">NADP</keyword>
<dbReference type="Pfam" id="PF13561">
    <property type="entry name" value="adh_short_C2"/>
    <property type="match status" value="1"/>
</dbReference>
<dbReference type="PANTHER" id="PTHR42879:SF2">
    <property type="entry name" value="3-OXOACYL-[ACYL-CARRIER-PROTEIN] REDUCTASE FABG"/>
    <property type="match status" value="1"/>
</dbReference>
<accession>A0ABV8SG28</accession>
<evidence type="ECO:0000256" key="1">
    <source>
        <dbReference type="ARBA" id="ARBA00005194"/>
    </source>
</evidence>
<evidence type="ECO:0000313" key="10">
    <source>
        <dbReference type="EMBL" id="MFC4305912.1"/>
    </source>
</evidence>
<dbReference type="PRINTS" id="PR00080">
    <property type="entry name" value="SDRFAMILY"/>
</dbReference>
<dbReference type="NCBIfam" id="NF005559">
    <property type="entry name" value="PRK07231.1"/>
    <property type="match status" value="1"/>
</dbReference>
<dbReference type="Gene3D" id="3.40.50.720">
    <property type="entry name" value="NAD(P)-binding Rossmann-like Domain"/>
    <property type="match status" value="1"/>
</dbReference>
<dbReference type="Proteomes" id="UP001595755">
    <property type="component" value="Unassembled WGS sequence"/>
</dbReference>
<evidence type="ECO:0000256" key="7">
    <source>
        <dbReference type="ARBA" id="ARBA00048508"/>
    </source>
</evidence>
<keyword evidence="8" id="KW-0444">Lipid biosynthesis</keyword>
<keyword evidence="8" id="KW-0443">Lipid metabolism</keyword>
<comment type="pathway">
    <text evidence="1 8">Lipid metabolism; fatty acid biosynthesis.</text>
</comment>
<organism evidence="10 11">
    <name type="scientific">Cohnella boryungensis</name>
    <dbReference type="NCBI Taxonomy" id="768479"/>
    <lineage>
        <taxon>Bacteria</taxon>
        <taxon>Bacillati</taxon>
        <taxon>Bacillota</taxon>
        <taxon>Bacilli</taxon>
        <taxon>Bacillales</taxon>
        <taxon>Paenibacillaceae</taxon>
        <taxon>Cohnella</taxon>
    </lineage>
</organism>
<gene>
    <name evidence="10" type="primary">fabG</name>
    <name evidence="10" type="ORF">ACFO1S_20990</name>
</gene>
<dbReference type="InterPro" id="IPR002347">
    <property type="entry name" value="SDR_fam"/>
</dbReference>
<dbReference type="PROSITE" id="PS00061">
    <property type="entry name" value="ADH_SHORT"/>
    <property type="match status" value="1"/>
</dbReference>
<dbReference type="EC" id="1.1.1.100" evidence="3 8"/>
<comment type="caution">
    <text evidence="10">The sequence shown here is derived from an EMBL/GenBank/DDBJ whole genome shotgun (WGS) entry which is preliminary data.</text>
</comment>
<dbReference type="RefSeq" id="WP_204601560.1">
    <property type="nucleotide sequence ID" value="NZ_JBHSED010000040.1"/>
</dbReference>
<evidence type="ECO:0000256" key="6">
    <source>
        <dbReference type="ARBA" id="ARBA00023160"/>
    </source>
</evidence>
<reference evidence="11" key="1">
    <citation type="journal article" date="2019" name="Int. J. Syst. Evol. Microbiol.">
        <title>The Global Catalogue of Microorganisms (GCM) 10K type strain sequencing project: providing services to taxonomists for standard genome sequencing and annotation.</title>
        <authorList>
            <consortium name="The Broad Institute Genomics Platform"/>
            <consortium name="The Broad Institute Genome Sequencing Center for Infectious Disease"/>
            <person name="Wu L."/>
            <person name="Ma J."/>
        </authorList>
    </citation>
    <scope>NUCLEOTIDE SEQUENCE [LARGE SCALE GENOMIC DNA]</scope>
    <source>
        <strain evidence="11">CGMCC 4.1641</strain>
    </source>
</reference>
<dbReference type="SUPFAM" id="SSF51735">
    <property type="entry name" value="NAD(P)-binding Rossmann-fold domains"/>
    <property type="match status" value="1"/>
</dbReference>
<dbReference type="NCBIfam" id="NF009466">
    <property type="entry name" value="PRK12826.1-2"/>
    <property type="match status" value="1"/>
</dbReference>
<evidence type="ECO:0000256" key="4">
    <source>
        <dbReference type="ARBA" id="ARBA00022832"/>
    </source>
</evidence>
<dbReference type="GO" id="GO:0004316">
    <property type="term" value="F:3-oxoacyl-[acyl-carrier-protein] reductase (NADPH) activity"/>
    <property type="evidence" value="ECO:0007669"/>
    <property type="project" value="UniProtKB-EC"/>
</dbReference>
<dbReference type="InterPro" id="IPR011284">
    <property type="entry name" value="3oxo_ACP_reduc"/>
</dbReference>
<dbReference type="InterPro" id="IPR050259">
    <property type="entry name" value="SDR"/>
</dbReference>
<comment type="catalytic activity">
    <reaction evidence="7 8">
        <text>a (3R)-hydroxyacyl-[ACP] + NADP(+) = a 3-oxoacyl-[ACP] + NADPH + H(+)</text>
        <dbReference type="Rhea" id="RHEA:17397"/>
        <dbReference type="Rhea" id="RHEA-COMP:9916"/>
        <dbReference type="Rhea" id="RHEA-COMP:9945"/>
        <dbReference type="ChEBI" id="CHEBI:15378"/>
        <dbReference type="ChEBI" id="CHEBI:57783"/>
        <dbReference type="ChEBI" id="CHEBI:58349"/>
        <dbReference type="ChEBI" id="CHEBI:78776"/>
        <dbReference type="ChEBI" id="CHEBI:78827"/>
        <dbReference type="EC" id="1.1.1.100"/>
    </reaction>
</comment>
<name>A0ABV8SG28_9BACL</name>
<keyword evidence="5 8" id="KW-0560">Oxidoreductase</keyword>
<dbReference type="SMART" id="SM00822">
    <property type="entry name" value="PKS_KR"/>
    <property type="match status" value="1"/>
</dbReference>
<protein>
    <recommendedName>
        <fullName evidence="3 8">3-oxoacyl-[acyl-carrier-protein] reductase</fullName>
        <ecNumber evidence="3 8">1.1.1.100</ecNumber>
    </recommendedName>
</protein>
<dbReference type="PRINTS" id="PR00081">
    <property type="entry name" value="GDHRDH"/>
</dbReference>
<keyword evidence="11" id="KW-1185">Reference proteome</keyword>
<dbReference type="CDD" id="cd05333">
    <property type="entry name" value="BKR_SDR_c"/>
    <property type="match status" value="1"/>
</dbReference>
<dbReference type="NCBIfam" id="TIGR01830">
    <property type="entry name" value="3oxo_ACP_reduc"/>
    <property type="match status" value="1"/>
</dbReference>
<evidence type="ECO:0000256" key="5">
    <source>
        <dbReference type="ARBA" id="ARBA00023002"/>
    </source>
</evidence>
<proteinExistence type="inferred from homology"/>
<dbReference type="PANTHER" id="PTHR42879">
    <property type="entry name" value="3-OXOACYL-(ACYL-CARRIER-PROTEIN) REDUCTASE"/>
    <property type="match status" value="1"/>
</dbReference>
<comment type="similarity">
    <text evidence="2 8">Belongs to the short-chain dehydrogenases/reductases (SDR) family.</text>
</comment>
<comment type="function">
    <text evidence="8">Catalyzes the NADPH-dependent reduction of beta-ketoacyl-ACP substrates to beta-hydroxyacyl-ACP products, the first reductive step in the elongation cycle of fatty acid biosynthesis.</text>
</comment>
<feature type="domain" description="Ketoreductase" evidence="9">
    <location>
        <begin position="7"/>
        <end position="187"/>
    </location>
</feature>
<keyword evidence="4 8" id="KW-0276">Fatty acid metabolism</keyword>
<evidence type="ECO:0000256" key="2">
    <source>
        <dbReference type="ARBA" id="ARBA00006484"/>
    </source>
</evidence>
<keyword evidence="6 8" id="KW-0275">Fatty acid biosynthesis</keyword>
<dbReference type="EMBL" id="JBHSED010000040">
    <property type="protein sequence ID" value="MFC4305912.1"/>
    <property type="molecule type" value="Genomic_DNA"/>
</dbReference>
<evidence type="ECO:0000313" key="11">
    <source>
        <dbReference type="Proteomes" id="UP001595755"/>
    </source>
</evidence>
<sequence length="248" mass="25969">MWNLEGKSALVTGASRGIGRAIAIALAEAGADVAVNYSGSEAAAAETVKAVEALGRKAVMIKANVGKPGEFDEMASTALEAFGKLDILVNNAGITRDNLIMRMKEAEFDEVIETNLKGVFNGIKAVTRPMMKQRSGRIINISSVVGVLGNAGQANYVAAKAGVIGLTKSAARELASRGITVNAVAPGFIESDMTDKLPAEYRDKLLGEIPMGRMGRPEDIASIVVYLASDAAAYMTGQTVHVDGGMYM</sequence>